<dbReference type="PANTHER" id="PTHR11647:SF1">
    <property type="entry name" value="COLLAPSIN RESPONSE MEDIATOR PROTEIN"/>
    <property type="match status" value="1"/>
</dbReference>
<dbReference type="InterPro" id="IPR032466">
    <property type="entry name" value="Metal_Hydrolase"/>
</dbReference>
<dbReference type="SUPFAM" id="SSF51556">
    <property type="entry name" value="Metallo-dependent hydrolases"/>
    <property type="match status" value="1"/>
</dbReference>
<comment type="caution">
    <text evidence="3">The sequence shown here is derived from an EMBL/GenBank/DDBJ whole genome shotgun (WGS) entry which is preliminary data.</text>
</comment>
<dbReference type="InterPro" id="IPR011059">
    <property type="entry name" value="Metal-dep_hydrolase_composite"/>
</dbReference>
<dbReference type="PANTHER" id="PTHR11647">
    <property type="entry name" value="HYDRANTOINASE/DIHYDROPYRIMIDINASE FAMILY MEMBER"/>
    <property type="match status" value="1"/>
</dbReference>
<feature type="signal peptide" evidence="1">
    <location>
        <begin position="1"/>
        <end position="21"/>
    </location>
</feature>
<dbReference type="EMBL" id="QQWO01000002">
    <property type="protein sequence ID" value="RSV07167.1"/>
    <property type="molecule type" value="Genomic_DNA"/>
</dbReference>
<feature type="chain" id="PRO_5042593729" evidence="1">
    <location>
        <begin position="22"/>
        <end position="506"/>
    </location>
</feature>
<accession>A0AAJ4S5Q4</accession>
<evidence type="ECO:0000313" key="4">
    <source>
        <dbReference type="Proteomes" id="UP000286681"/>
    </source>
</evidence>
<name>A0AAJ4S5Q4_9SPHN</name>
<dbReference type="AlphaFoldDB" id="A0AAJ4S5Q4"/>
<dbReference type="SUPFAM" id="SSF51338">
    <property type="entry name" value="Composite domain of metallo-dependent hydrolases"/>
    <property type="match status" value="1"/>
</dbReference>
<dbReference type="NCBIfam" id="NF006560">
    <property type="entry name" value="PRK09061.1"/>
    <property type="match status" value="1"/>
</dbReference>
<keyword evidence="1" id="KW-0732">Signal</keyword>
<dbReference type="Gene3D" id="3.30.1490.130">
    <property type="entry name" value="D-aminoacylase. Domain 3"/>
    <property type="match status" value="1"/>
</dbReference>
<dbReference type="GeneID" id="44135132"/>
<feature type="domain" description="Amidohydrolase 3" evidence="2">
    <location>
        <begin position="78"/>
        <end position="485"/>
    </location>
</feature>
<evidence type="ECO:0000259" key="2">
    <source>
        <dbReference type="Pfam" id="PF07969"/>
    </source>
</evidence>
<protein>
    <submittedName>
        <fullName evidence="3">D-glutamate deacylase</fullName>
    </submittedName>
</protein>
<dbReference type="InterPro" id="IPR023100">
    <property type="entry name" value="D-aminoacylase_insert_dom_sf"/>
</dbReference>
<gene>
    <name evidence="3" type="ORF">CA257_04025</name>
</gene>
<dbReference type="Gene3D" id="3.20.20.140">
    <property type="entry name" value="Metal-dependent hydrolases"/>
    <property type="match status" value="1"/>
</dbReference>
<dbReference type="RefSeq" id="WP_083629806.1">
    <property type="nucleotide sequence ID" value="NZ_CP018820.1"/>
</dbReference>
<evidence type="ECO:0000313" key="3">
    <source>
        <dbReference type="EMBL" id="RSV07167.1"/>
    </source>
</evidence>
<dbReference type="GO" id="GO:0016811">
    <property type="term" value="F:hydrolase activity, acting on carbon-nitrogen (but not peptide) bonds, in linear amides"/>
    <property type="evidence" value="ECO:0007669"/>
    <property type="project" value="InterPro"/>
</dbReference>
<dbReference type="Pfam" id="PF07969">
    <property type="entry name" value="Amidohydro_3"/>
    <property type="match status" value="1"/>
</dbReference>
<dbReference type="InterPro" id="IPR050378">
    <property type="entry name" value="Metallo-dep_Hydrolases_sf"/>
</dbReference>
<proteinExistence type="predicted"/>
<organism evidence="3 4">
    <name type="scientific">Sphingomonas koreensis</name>
    <dbReference type="NCBI Taxonomy" id="93064"/>
    <lineage>
        <taxon>Bacteria</taxon>
        <taxon>Pseudomonadati</taxon>
        <taxon>Pseudomonadota</taxon>
        <taxon>Alphaproteobacteria</taxon>
        <taxon>Sphingomonadales</taxon>
        <taxon>Sphingomonadaceae</taxon>
        <taxon>Sphingomonas</taxon>
    </lineage>
</organism>
<dbReference type="Proteomes" id="UP000286681">
    <property type="component" value="Unassembled WGS sequence"/>
</dbReference>
<dbReference type="InterPro" id="IPR013108">
    <property type="entry name" value="Amidohydro_3"/>
</dbReference>
<dbReference type="Gene3D" id="2.30.40.10">
    <property type="entry name" value="Urease, subunit C, domain 1"/>
    <property type="match status" value="1"/>
</dbReference>
<reference evidence="3 4" key="1">
    <citation type="submission" date="2018-07" db="EMBL/GenBank/DDBJ databases">
        <title>Genomic and Epidemiologic Investigation of an Indolent Hospital Outbreak.</title>
        <authorList>
            <person name="Johnson R.C."/>
            <person name="Deming C."/>
            <person name="Conlan S."/>
            <person name="Zellmer C.J."/>
            <person name="Michelin A.V."/>
            <person name="Lee-Lin S."/>
            <person name="Thomas P.J."/>
            <person name="Park M."/>
            <person name="Weingarten R.A."/>
            <person name="Less J."/>
            <person name="Dekker J.P."/>
            <person name="Frank K.M."/>
            <person name="Musser K.A."/>
            <person name="Mcquiston J.R."/>
            <person name="Henderson D.K."/>
            <person name="Lau A.F."/>
            <person name="Palmore T.N."/>
            <person name="Segre J.A."/>
        </authorList>
    </citation>
    <scope>NUCLEOTIDE SEQUENCE [LARGE SCALE GENOMIC DNA]</scope>
    <source>
        <strain evidence="3 4">SK-NIH.Env10_0317</strain>
    </source>
</reference>
<evidence type="ECO:0000256" key="1">
    <source>
        <dbReference type="SAM" id="SignalP"/>
    </source>
</evidence>
<sequence length="506" mass="53552">MSNQKLRLAAFPLLLAATGLAHPLRAETGGESAAQTYDIVIANGRVMDPESGRDEVANVGINGRSIATISTAKLKGRRTIDAANLVVAPGFVDLHAHGQNPKGEYYQVLDGVTTAIDAEGGAMPIAPFLAALSGKALVNFGATASHQCARREVISNAPCSGHGAINPDAGSRDRRAYTAPATPEQQRAIVAALDREVAAGALGYGLGIEYTPGAGRSEIYDIFKAAAATRAPVFVHVRSRPLDPAPGVPIAVAQEVIANAAVTGAPLQIVHLHSTGLRDTPVLIDMVKRARQRGLDITSEAYPYTAGSTSIGSEFFRDGWQERSGISFGDLQWPATGERLTKDSFERYRREQPNAAVVVHMIPEDVVDAIIAEPEISIASDGMPWVTSGEHPRGAGTYGRVLGRYVRERKTLGLMAALRKMALMPAQRLEAVSPQMARKGRVKVGADADITIFDPATVADVATFEKPMQASAGIRHVLVNGQPVVRDGKLVAGMFPGEAITGIAKR</sequence>